<dbReference type="GO" id="GO:0055085">
    <property type="term" value="P:transmembrane transport"/>
    <property type="evidence" value="ECO:0007669"/>
    <property type="project" value="InterPro"/>
</dbReference>
<name>A0A6J7H0T1_9ZZZZ</name>
<evidence type="ECO:0000256" key="6">
    <source>
        <dbReference type="ARBA" id="ARBA00023136"/>
    </source>
</evidence>
<dbReference type="Pfam" id="PF19300">
    <property type="entry name" value="BPD_transp_1_N"/>
    <property type="match status" value="1"/>
</dbReference>
<reference evidence="9" key="1">
    <citation type="submission" date="2020-05" db="EMBL/GenBank/DDBJ databases">
        <authorList>
            <person name="Chiriac C."/>
            <person name="Salcher M."/>
            <person name="Ghai R."/>
            <person name="Kavagutti S V."/>
        </authorList>
    </citation>
    <scope>NUCLEOTIDE SEQUENCE</scope>
</reference>
<keyword evidence="4 7" id="KW-0812">Transmembrane</keyword>
<evidence type="ECO:0000256" key="5">
    <source>
        <dbReference type="ARBA" id="ARBA00022989"/>
    </source>
</evidence>
<evidence type="ECO:0000256" key="4">
    <source>
        <dbReference type="ARBA" id="ARBA00022692"/>
    </source>
</evidence>
<feature type="domain" description="ABC transmembrane type-1" evidence="8">
    <location>
        <begin position="116"/>
        <end position="331"/>
    </location>
</feature>
<dbReference type="Gene3D" id="1.10.3720.10">
    <property type="entry name" value="MetI-like"/>
    <property type="match status" value="1"/>
</dbReference>
<feature type="transmembrane region" description="Helical" evidence="7">
    <location>
        <begin position="312"/>
        <end position="338"/>
    </location>
</feature>
<dbReference type="PANTHER" id="PTHR43376">
    <property type="entry name" value="OLIGOPEPTIDE TRANSPORT SYSTEM PERMEASE PROTEIN"/>
    <property type="match status" value="1"/>
</dbReference>
<dbReference type="InterPro" id="IPR035906">
    <property type="entry name" value="MetI-like_sf"/>
</dbReference>
<feature type="transmembrane region" description="Helical" evidence="7">
    <location>
        <begin position="32"/>
        <end position="53"/>
    </location>
</feature>
<feature type="transmembrane region" description="Helical" evidence="7">
    <location>
        <begin position="266"/>
        <end position="292"/>
    </location>
</feature>
<dbReference type="AlphaFoldDB" id="A0A6J7H0T1"/>
<feature type="transmembrane region" description="Helical" evidence="7">
    <location>
        <begin position="116"/>
        <end position="137"/>
    </location>
</feature>
<evidence type="ECO:0000259" key="8">
    <source>
        <dbReference type="PROSITE" id="PS50928"/>
    </source>
</evidence>
<proteinExistence type="predicted"/>
<dbReference type="CDD" id="cd06261">
    <property type="entry name" value="TM_PBP2"/>
    <property type="match status" value="1"/>
</dbReference>
<dbReference type="SUPFAM" id="SSF161098">
    <property type="entry name" value="MetI-like"/>
    <property type="match status" value="1"/>
</dbReference>
<gene>
    <name evidence="9" type="ORF">UFOPK3610_00910</name>
</gene>
<dbReference type="PROSITE" id="PS50928">
    <property type="entry name" value="ABC_TM1"/>
    <property type="match status" value="1"/>
</dbReference>
<dbReference type="EMBL" id="CAFBMR010000029">
    <property type="protein sequence ID" value="CAB4912618.1"/>
    <property type="molecule type" value="Genomic_DNA"/>
</dbReference>
<organism evidence="9">
    <name type="scientific">freshwater metagenome</name>
    <dbReference type="NCBI Taxonomy" id="449393"/>
    <lineage>
        <taxon>unclassified sequences</taxon>
        <taxon>metagenomes</taxon>
        <taxon>ecological metagenomes</taxon>
    </lineage>
</organism>
<dbReference type="GO" id="GO:0005886">
    <property type="term" value="C:plasma membrane"/>
    <property type="evidence" value="ECO:0007669"/>
    <property type="project" value="UniProtKB-SubCell"/>
</dbReference>
<keyword evidence="3" id="KW-1003">Cell membrane</keyword>
<evidence type="ECO:0000256" key="1">
    <source>
        <dbReference type="ARBA" id="ARBA00004651"/>
    </source>
</evidence>
<dbReference type="InterPro" id="IPR000515">
    <property type="entry name" value="MetI-like"/>
</dbReference>
<dbReference type="PANTHER" id="PTHR43376:SF1">
    <property type="entry name" value="OLIGOPEPTIDE TRANSPORT SYSTEM PERMEASE PROTEIN"/>
    <property type="match status" value="1"/>
</dbReference>
<keyword evidence="5 7" id="KW-1133">Transmembrane helix</keyword>
<evidence type="ECO:0000256" key="2">
    <source>
        <dbReference type="ARBA" id="ARBA00022448"/>
    </source>
</evidence>
<feature type="transmembrane region" description="Helical" evidence="7">
    <location>
        <begin position="158"/>
        <end position="183"/>
    </location>
</feature>
<evidence type="ECO:0000256" key="7">
    <source>
        <dbReference type="SAM" id="Phobius"/>
    </source>
</evidence>
<feature type="transmembrane region" description="Helical" evidence="7">
    <location>
        <begin position="203"/>
        <end position="225"/>
    </location>
</feature>
<evidence type="ECO:0000313" key="9">
    <source>
        <dbReference type="EMBL" id="CAB4912618.1"/>
    </source>
</evidence>
<dbReference type="InterPro" id="IPR045621">
    <property type="entry name" value="BPD_transp_1_N"/>
</dbReference>
<dbReference type="Pfam" id="PF00528">
    <property type="entry name" value="BPD_transp_1"/>
    <property type="match status" value="1"/>
</dbReference>
<accession>A0A6J7H0T1</accession>
<protein>
    <submittedName>
        <fullName evidence="9">Unannotated protein</fullName>
    </submittedName>
</protein>
<keyword evidence="6 7" id="KW-0472">Membrane</keyword>
<comment type="subcellular location">
    <subcellularLocation>
        <location evidence="1">Cell membrane</location>
        <topology evidence="1">Multi-pass membrane protein</topology>
    </subcellularLocation>
</comment>
<keyword evidence="2" id="KW-0813">Transport</keyword>
<evidence type="ECO:0000256" key="3">
    <source>
        <dbReference type="ARBA" id="ARBA00022475"/>
    </source>
</evidence>
<sequence>MSLIQEVAVGGNEPQGASRRGRSLGLTIGAKFLRAIVTLLFVILFNFFLFRMLPGDPIGLYARGRNQDAEQMLELRRLLNRPLWEQFINYMSNPFSSGIDSTRFSRPVWEMIGERVWPTVLLLGTAVALAAIIGIWIGTRSGWKPGRKFDRVSTGTTLTLYAMPEFWLGMLLLMVFSVGSFGIPGFFPVGGIVSPGVDTSTPIGWFNVLWHMVLPCATLTLIYLADYSLVMRASLMDERKQEYIGLARAKGLRDSAVRKRHAVPNALLPTITLIFLSLGFVVTGAITVETVFSWPGLGLLSYEALRGPDIPLLQAIFLLFSIAVICANLIAELLYVLIDPRVRS</sequence>